<comment type="similarity">
    <text evidence="1">Belongs to the hemerythrin family.</text>
</comment>
<dbReference type="SUPFAM" id="SSF47188">
    <property type="entry name" value="Hemerythrin-like"/>
    <property type="match status" value="1"/>
</dbReference>
<dbReference type="GO" id="GO:0005344">
    <property type="term" value="F:oxygen carrier activity"/>
    <property type="evidence" value="ECO:0007669"/>
    <property type="project" value="UniProtKB-KW"/>
</dbReference>
<keyword evidence="2" id="KW-0561">Oxygen transport</keyword>
<dbReference type="InterPro" id="IPR050669">
    <property type="entry name" value="Hemerythrin"/>
</dbReference>
<gene>
    <name evidence="6" type="ORF">GCM10010960_19580</name>
</gene>
<evidence type="ECO:0000256" key="4">
    <source>
        <dbReference type="ARBA" id="ARBA00023004"/>
    </source>
</evidence>
<reference evidence="6" key="2">
    <citation type="submission" date="2020-09" db="EMBL/GenBank/DDBJ databases">
        <authorList>
            <person name="Sun Q."/>
            <person name="Zhou Y."/>
        </authorList>
    </citation>
    <scope>NUCLEOTIDE SEQUENCE</scope>
    <source>
        <strain evidence="6">CGMCC 1.12726</strain>
    </source>
</reference>
<dbReference type="Gene3D" id="1.20.120.50">
    <property type="entry name" value="Hemerythrin-like"/>
    <property type="match status" value="1"/>
</dbReference>
<dbReference type="CDD" id="cd12107">
    <property type="entry name" value="Hemerythrin"/>
    <property type="match status" value="1"/>
</dbReference>
<dbReference type="InterPro" id="IPR012827">
    <property type="entry name" value="Hemerythrin_metal-bd"/>
</dbReference>
<name>A0A917CUE3_9GAMM</name>
<dbReference type="PROSITE" id="PS00550">
    <property type="entry name" value="HEMERYTHRINS"/>
    <property type="match status" value="1"/>
</dbReference>
<protein>
    <submittedName>
        <fullName evidence="6">Bacteriohemerythrin</fullName>
    </submittedName>
</protein>
<evidence type="ECO:0000259" key="5">
    <source>
        <dbReference type="Pfam" id="PF01814"/>
    </source>
</evidence>
<sequence>MQILVWNDGLDIGIDVIDGQHRTIADNLNRLARARHGGGSDEVAQVFEQTADYALFHFGFEESLLEEAGYELLDSHRRAHAVFIDRVRALQDRFRAGEDTSEALHALLADWLFNHIRHEDRAYVDAVRAYMGATRN</sequence>
<dbReference type="RefSeq" id="WP_188450227.1">
    <property type="nucleotide sequence ID" value="NZ_BMFO01000005.1"/>
</dbReference>
<dbReference type="EMBL" id="BMFO01000005">
    <property type="protein sequence ID" value="GGF97981.1"/>
    <property type="molecule type" value="Genomic_DNA"/>
</dbReference>
<feature type="domain" description="Hemerythrin-like" evidence="5">
    <location>
        <begin position="13"/>
        <end position="125"/>
    </location>
</feature>
<evidence type="ECO:0000313" key="6">
    <source>
        <dbReference type="EMBL" id="GGF97981.1"/>
    </source>
</evidence>
<dbReference type="InterPro" id="IPR035938">
    <property type="entry name" value="Hemerythrin-like_sf"/>
</dbReference>
<dbReference type="NCBIfam" id="TIGR02481">
    <property type="entry name" value="hemeryth_dom"/>
    <property type="match status" value="1"/>
</dbReference>
<dbReference type="Pfam" id="PF01814">
    <property type="entry name" value="Hemerythrin"/>
    <property type="match status" value="1"/>
</dbReference>
<reference evidence="6" key="1">
    <citation type="journal article" date="2014" name="Int. J. Syst. Evol. Microbiol.">
        <title>Complete genome sequence of Corynebacterium casei LMG S-19264T (=DSM 44701T), isolated from a smear-ripened cheese.</title>
        <authorList>
            <consortium name="US DOE Joint Genome Institute (JGI-PGF)"/>
            <person name="Walter F."/>
            <person name="Albersmeier A."/>
            <person name="Kalinowski J."/>
            <person name="Ruckert C."/>
        </authorList>
    </citation>
    <scope>NUCLEOTIDE SEQUENCE</scope>
    <source>
        <strain evidence="6">CGMCC 1.12726</strain>
    </source>
</reference>
<dbReference type="InterPro" id="IPR012312">
    <property type="entry name" value="Hemerythrin-like"/>
</dbReference>
<accession>A0A917CUE3</accession>
<dbReference type="AlphaFoldDB" id="A0A917CUE3"/>
<dbReference type="PANTHER" id="PTHR37164:SF1">
    <property type="entry name" value="BACTERIOHEMERYTHRIN"/>
    <property type="match status" value="1"/>
</dbReference>
<evidence type="ECO:0000313" key="7">
    <source>
        <dbReference type="Proteomes" id="UP000632858"/>
    </source>
</evidence>
<keyword evidence="7" id="KW-1185">Reference proteome</keyword>
<keyword evidence="4" id="KW-0408">Iron</keyword>
<evidence type="ECO:0000256" key="1">
    <source>
        <dbReference type="ARBA" id="ARBA00010587"/>
    </source>
</evidence>
<evidence type="ECO:0000256" key="2">
    <source>
        <dbReference type="ARBA" id="ARBA00022621"/>
    </source>
</evidence>
<dbReference type="GO" id="GO:0046872">
    <property type="term" value="F:metal ion binding"/>
    <property type="evidence" value="ECO:0007669"/>
    <property type="project" value="UniProtKB-KW"/>
</dbReference>
<dbReference type="PANTHER" id="PTHR37164">
    <property type="entry name" value="BACTERIOHEMERYTHRIN"/>
    <property type="match status" value="1"/>
</dbReference>
<dbReference type="NCBIfam" id="NF002007">
    <property type="entry name" value="PRK00808.1"/>
    <property type="match status" value="1"/>
</dbReference>
<dbReference type="Proteomes" id="UP000632858">
    <property type="component" value="Unassembled WGS sequence"/>
</dbReference>
<organism evidence="6 7">
    <name type="scientific">Arenimonas maotaiensis</name>
    <dbReference type="NCBI Taxonomy" id="1446479"/>
    <lineage>
        <taxon>Bacteria</taxon>
        <taxon>Pseudomonadati</taxon>
        <taxon>Pseudomonadota</taxon>
        <taxon>Gammaproteobacteria</taxon>
        <taxon>Lysobacterales</taxon>
        <taxon>Lysobacteraceae</taxon>
        <taxon>Arenimonas</taxon>
    </lineage>
</organism>
<dbReference type="InterPro" id="IPR016131">
    <property type="entry name" value="Haemerythrin_Fe_BS"/>
</dbReference>
<keyword evidence="3" id="KW-0479">Metal-binding</keyword>
<proteinExistence type="inferred from homology"/>
<comment type="caution">
    <text evidence="6">The sequence shown here is derived from an EMBL/GenBank/DDBJ whole genome shotgun (WGS) entry which is preliminary data.</text>
</comment>
<dbReference type="NCBIfam" id="NF033749">
    <property type="entry name" value="bact_hemeryth"/>
    <property type="match status" value="1"/>
</dbReference>
<keyword evidence="2" id="KW-0813">Transport</keyword>
<evidence type="ECO:0000256" key="3">
    <source>
        <dbReference type="ARBA" id="ARBA00022723"/>
    </source>
</evidence>